<organism evidence="1 2">
    <name type="scientific">Acinetobacter qingfengensis</name>
    <dbReference type="NCBI Taxonomy" id="1262585"/>
    <lineage>
        <taxon>Bacteria</taxon>
        <taxon>Pseudomonadati</taxon>
        <taxon>Pseudomonadota</taxon>
        <taxon>Gammaproteobacteria</taxon>
        <taxon>Moraxellales</taxon>
        <taxon>Moraxellaceae</taxon>
        <taxon>Acinetobacter</taxon>
    </lineage>
</organism>
<dbReference type="Gene3D" id="3.30.1330.40">
    <property type="entry name" value="RutC-like"/>
    <property type="match status" value="1"/>
</dbReference>
<keyword evidence="2" id="KW-1185">Reference proteome</keyword>
<dbReference type="Pfam" id="PF01042">
    <property type="entry name" value="Ribonuc_L-PSP"/>
    <property type="match status" value="1"/>
</dbReference>
<comment type="caution">
    <text evidence="1">The sequence shown here is derived from an EMBL/GenBank/DDBJ whole genome shotgun (WGS) entry which is preliminary data.</text>
</comment>
<dbReference type="STRING" id="1262585.BJI46_04940"/>
<dbReference type="AlphaFoldDB" id="A0A1E7R1B0"/>
<protein>
    <recommendedName>
        <fullName evidence="3">RidA family protein</fullName>
    </recommendedName>
</protein>
<reference evidence="1 2" key="1">
    <citation type="submission" date="2016-09" db="EMBL/GenBank/DDBJ databases">
        <authorList>
            <person name="Capua I."/>
            <person name="De Benedictis P."/>
            <person name="Joannis T."/>
            <person name="Lombin L.H."/>
            <person name="Cattoli G."/>
        </authorList>
    </citation>
    <scope>NUCLEOTIDE SEQUENCE [LARGE SCALE GENOMIC DNA]</scope>
    <source>
        <strain evidence="1 2">ANC 4671</strain>
    </source>
</reference>
<evidence type="ECO:0008006" key="3">
    <source>
        <dbReference type="Google" id="ProtNLM"/>
    </source>
</evidence>
<dbReference type="Proteomes" id="UP000185895">
    <property type="component" value="Unassembled WGS sequence"/>
</dbReference>
<dbReference type="InterPro" id="IPR006175">
    <property type="entry name" value="YjgF/YER057c/UK114"/>
</dbReference>
<accession>A0A1E7R1B0</accession>
<evidence type="ECO:0000313" key="2">
    <source>
        <dbReference type="Proteomes" id="UP000185895"/>
    </source>
</evidence>
<dbReference type="RefSeq" id="WP_070070660.1">
    <property type="nucleotide sequence ID" value="NZ_MKKK01000056.1"/>
</dbReference>
<dbReference type="InterPro" id="IPR035959">
    <property type="entry name" value="RutC-like_sf"/>
</dbReference>
<dbReference type="SUPFAM" id="SSF55298">
    <property type="entry name" value="YjgF-like"/>
    <property type="match status" value="1"/>
</dbReference>
<gene>
    <name evidence="1" type="ORF">BJI46_04940</name>
</gene>
<sequence length="80" mass="9351">MLKNIIHIVGQGGEYCSGMMPADSDTQCHLVFQNIQTILNAMQIDWVDIATMVILVVEHNRHKHKQMIKFMRYIVLKHHH</sequence>
<dbReference type="EMBL" id="MKKK01000056">
    <property type="protein sequence ID" value="OEY93089.1"/>
    <property type="molecule type" value="Genomic_DNA"/>
</dbReference>
<proteinExistence type="predicted"/>
<name>A0A1E7R1B0_9GAMM</name>
<evidence type="ECO:0000313" key="1">
    <source>
        <dbReference type="EMBL" id="OEY93089.1"/>
    </source>
</evidence>